<evidence type="ECO:0000256" key="7">
    <source>
        <dbReference type="PROSITE-ProRule" id="PRU00169"/>
    </source>
</evidence>
<dbReference type="EC" id="3.1.1.61" evidence="5"/>
<keyword evidence="10" id="KW-0489">Methyltransferase</keyword>
<dbReference type="AlphaFoldDB" id="A0ABD6DI31"/>
<dbReference type="PROSITE" id="PS50122">
    <property type="entry name" value="CHEB"/>
    <property type="match status" value="1"/>
</dbReference>
<dbReference type="EMBL" id="JBHUDO010000001">
    <property type="protein sequence ID" value="MFD1645138.1"/>
    <property type="molecule type" value="Genomic_DNA"/>
</dbReference>
<evidence type="ECO:0000313" key="10">
    <source>
        <dbReference type="EMBL" id="MFD1645138.1"/>
    </source>
</evidence>
<proteinExistence type="inferred from homology"/>
<dbReference type="SMART" id="SM00448">
    <property type="entry name" value="REC"/>
    <property type="match status" value="1"/>
</dbReference>
<feature type="domain" description="CheB-type methylesterase" evidence="9">
    <location>
        <begin position="158"/>
        <end position="352"/>
    </location>
</feature>
<comment type="catalytic activity">
    <reaction evidence="5">
        <text>L-glutaminyl-[protein] + H2O = L-glutamyl-[protein] + NH4(+)</text>
        <dbReference type="Rhea" id="RHEA:16441"/>
        <dbReference type="Rhea" id="RHEA-COMP:10207"/>
        <dbReference type="Rhea" id="RHEA-COMP:10208"/>
        <dbReference type="ChEBI" id="CHEBI:15377"/>
        <dbReference type="ChEBI" id="CHEBI:28938"/>
        <dbReference type="ChEBI" id="CHEBI:29973"/>
        <dbReference type="ChEBI" id="CHEBI:30011"/>
        <dbReference type="EC" id="3.5.1.44"/>
    </reaction>
</comment>
<dbReference type="NCBIfam" id="NF001965">
    <property type="entry name" value="PRK00742.1"/>
    <property type="match status" value="1"/>
</dbReference>
<keyword evidence="3 5" id="KW-0378">Hydrolase</keyword>
<keyword evidence="11" id="KW-1185">Reference proteome</keyword>
<feature type="active site" evidence="5 6">
    <location>
        <position position="294"/>
    </location>
</feature>
<dbReference type="Proteomes" id="UP001597034">
    <property type="component" value="Unassembled WGS sequence"/>
</dbReference>
<feature type="active site" evidence="5 6">
    <location>
        <position position="197"/>
    </location>
</feature>
<keyword evidence="5 7" id="KW-0597">Phosphoprotein</keyword>
<comment type="caution">
    <text evidence="10">The sequence shown here is derived from an EMBL/GenBank/DDBJ whole genome shotgun (WGS) entry which is preliminary data.</text>
</comment>
<comment type="PTM">
    <text evidence="5">Phosphorylated by CheA. Phosphorylation of the N-terminal regulatory domain activates the methylesterase activity.</text>
</comment>
<keyword evidence="10" id="KW-0808">Transferase</keyword>
<dbReference type="InterPro" id="IPR008248">
    <property type="entry name" value="CheB-like"/>
</dbReference>
<reference evidence="10 11" key="1">
    <citation type="journal article" date="2019" name="Int. J. Syst. Evol. Microbiol.">
        <title>The Global Catalogue of Microorganisms (GCM) 10K type strain sequencing project: providing services to taxonomists for standard genome sequencing and annotation.</title>
        <authorList>
            <consortium name="The Broad Institute Genomics Platform"/>
            <consortium name="The Broad Institute Genome Sequencing Center for Infectious Disease"/>
            <person name="Wu L."/>
            <person name="Ma J."/>
        </authorList>
    </citation>
    <scope>NUCLEOTIDE SEQUENCE [LARGE SCALE GENOMIC DNA]</scope>
    <source>
        <strain evidence="10 11">CGMCC 1.10390</strain>
    </source>
</reference>
<feature type="active site" evidence="5 6">
    <location>
        <position position="170"/>
    </location>
</feature>
<dbReference type="Gene3D" id="3.40.50.180">
    <property type="entry name" value="Methylesterase CheB, C-terminal domain"/>
    <property type="match status" value="1"/>
</dbReference>
<comment type="domain">
    <text evidence="5">Contains a C-terminal catalytic domain, and an N-terminal region which modulates catalytic activity.</text>
</comment>
<keyword evidence="1 5" id="KW-0963">Cytoplasm</keyword>
<dbReference type="SUPFAM" id="SSF52738">
    <property type="entry name" value="Methylesterase CheB, C-terminal domain"/>
    <property type="match status" value="1"/>
</dbReference>
<evidence type="ECO:0000256" key="5">
    <source>
        <dbReference type="HAMAP-Rule" id="MF_00099"/>
    </source>
</evidence>
<dbReference type="Gene3D" id="3.40.50.2300">
    <property type="match status" value="1"/>
</dbReference>
<dbReference type="GO" id="GO:0000160">
    <property type="term" value="P:phosphorelay signal transduction system"/>
    <property type="evidence" value="ECO:0007669"/>
    <property type="project" value="UniProtKB-UniRule"/>
</dbReference>
<evidence type="ECO:0000256" key="4">
    <source>
        <dbReference type="ARBA" id="ARBA00048267"/>
    </source>
</evidence>
<dbReference type="PROSITE" id="PS50110">
    <property type="entry name" value="RESPONSE_REGULATORY"/>
    <property type="match status" value="1"/>
</dbReference>
<feature type="modified residue" description="4-aspartylphosphate" evidence="5 7">
    <location>
        <position position="52"/>
    </location>
</feature>
<dbReference type="Pfam" id="PF01339">
    <property type="entry name" value="CheB_methylest"/>
    <property type="match status" value="1"/>
</dbReference>
<feature type="domain" description="Response regulatory" evidence="8">
    <location>
        <begin position="3"/>
        <end position="118"/>
    </location>
</feature>
<dbReference type="PANTHER" id="PTHR42872">
    <property type="entry name" value="PROTEIN-GLUTAMATE METHYLESTERASE/PROTEIN-GLUTAMINE GLUTAMINASE"/>
    <property type="match status" value="1"/>
</dbReference>
<evidence type="ECO:0000256" key="2">
    <source>
        <dbReference type="ARBA" id="ARBA00022500"/>
    </source>
</evidence>
<dbReference type="GO" id="GO:0032259">
    <property type="term" value="P:methylation"/>
    <property type="evidence" value="ECO:0007669"/>
    <property type="project" value="UniProtKB-KW"/>
</dbReference>
<gene>
    <name evidence="5 10" type="primary">cheB</name>
    <name evidence="10" type="ORF">ACFSBL_05525</name>
</gene>
<dbReference type="HAMAP" id="MF_00099">
    <property type="entry name" value="CheB_chemtxs"/>
    <property type="match status" value="1"/>
</dbReference>
<comment type="similarity">
    <text evidence="5">Belongs to the CheB family.</text>
</comment>
<dbReference type="PIRSF" id="PIRSF000876">
    <property type="entry name" value="RR_chemtxs_CheB"/>
    <property type="match status" value="1"/>
</dbReference>
<evidence type="ECO:0000256" key="6">
    <source>
        <dbReference type="PROSITE-ProRule" id="PRU00050"/>
    </source>
</evidence>
<comment type="subcellular location">
    <subcellularLocation>
        <location evidence="5">Cytoplasm</location>
    </subcellularLocation>
</comment>
<dbReference type="PANTHER" id="PTHR42872:SF6">
    <property type="entry name" value="PROTEIN-GLUTAMATE METHYLESTERASE_PROTEIN-GLUTAMINE GLUTAMINASE"/>
    <property type="match status" value="1"/>
</dbReference>
<dbReference type="GO" id="GO:0008984">
    <property type="term" value="F:protein-glutamate methylesterase activity"/>
    <property type="evidence" value="ECO:0007669"/>
    <property type="project" value="UniProtKB-UniRule"/>
</dbReference>
<evidence type="ECO:0000259" key="8">
    <source>
        <dbReference type="PROSITE" id="PS50110"/>
    </source>
</evidence>
<keyword evidence="2 5" id="KW-0145">Chemotaxis</keyword>
<comment type="catalytic activity">
    <reaction evidence="4 5">
        <text>[protein]-L-glutamate 5-O-methyl ester + H2O = L-glutamyl-[protein] + methanol + H(+)</text>
        <dbReference type="Rhea" id="RHEA:23236"/>
        <dbReference type="Rhea" id="RHEA-COMP:10208"/>
        <dbReference type="Rhea" id="RHEA-COMP:10311"/>
        <dbReference type="ChEBI" id="CHEBI:15377"/>
        <dbReference type="ChEBI" id="CHEBI:15378"/>
        <dbReference type="ChEBI" id="CHEBI:17790"/>
        <dbReference type="ChEBI" id="CHEBI:29973"/>
        <dbReference type="ChEBI" id="CHEBI:82795"/>
        <dbReference type="EC" id="3.1.1.61"/>
    </reaction>
</comment>
<dbReference type="GO" id="GO:0005737">
    <property type="term" value="C:cytoplasm"/>
    <property type="evidence" value="ECO:0007669"/>
    <property type="project" value="UniProtKB-SubCell"/>
</dbReference>
<dbReference type="InterPro" id="IPR011006">
    <property type="entry name" value="CheY-like_superfamily"/>
</dbReference>
<name>A0ABD6DI31_9EURY</name>
<evidence type="ECO:0000313" key="11">
    <source>
        <dbReference type="Proteomes" id="UP001597034"/>
    </source>
</evidence>
<comment type="function">
    <text evidence="5">Involved in chemotaxis. Part of a chemotaxis signal transduction system that modulates chemotaxis in response to various stimuli. Catalyzes the demethylation of specific methylglutamate residues introduced into the chemoreceptors (methyl-accepting chemotaxis proteins or MCP) by CheR. Also mediates the irreversible deamidation of specific glutamine residues to glutamic acid.</text>
</comment>
<accession>A0ABD6DI31</accession>
<evidence type="ECO:0000259" key="9">
    <source>
        <dbReference type="PROSITE" id="PS50122"/>
    </source>
</evidence>
<sequence length="357" mass="37308">MTSVLVVDDSQFMRTVIGNILADNGYEVESASDGKQAVKAVDEHQPDIVTMDVQMPGMNGIDAVREIMSTNPTPILMLSAHTDSGADATLDALAEGAVDFLTKPSGEVSPDIASLSDRLVEKCEAVERADISSVAAAKRTAVAGAGGSVAADTESTRQYVDHPTVVIGASTGGPKLVERIVRDLPLALDAKVLVVQHMPESFTERLAARLDRFTPYDVREASDGEAVDDGDVVIAKGGFHMEVTSNVAGRLRIRLTEGERRHGVRPSIDVTMETAAERVKDPLCGVTLTGMGKDGAAGIEAIKAAGGTTIAQDEETSPVFGIPKQAIETGCVDQVLPADGIAAGICSTFAQEGQTHG</sequence>
<dbReference type="CDD" id="cd16432">
    <property type="entry name" value="CheB_Rec"/>
    <property type="match status" value="1"/>
</dbReference>
<evidence type="ECO:0000256" key="3">
    <source>
        <dbReference type="ARBA" id="ARBA00022801"/>
    </source>
</evidence>
<dbReference type="InterPro" id="IPR000673">
    <property type="entry name" value="Sig_transdc_resp-reg_Me-estase"/>
</dbReference>
<dbReference type="InterPro" id="IPR001789">
    <property type="entry name" value="Sig_transdc_resp-reg_receiver"/>
</dbReference>
<dbReference type="RefSeq" id="WP_256400372.1">
    <property type="nucleotide sequence ID" value="NZ_JANHJR010000002.1"/>
</dbReference>
<dbReference type="SUPFAM" id="SSF52172">
    <property type="entry name" value="CheY-like"/>
    <property type="match status" value="1"/>
</dbReference>
<dbReference type="GO" id="GO:0008168">
    <property type="term" value="F:methyltransferase activity"/>
    <property type="evidence" value="ECO:0007669"/>
    <property type="project" value="UniProtKB-KW"/>
</dbReference>
<dbReference type="InterPro" id="IPR035909">
    <property type="entry name" value="CheB_C"/>
</dbReference>
<dbReference type="EC" id="3.5.1.44" evidence="5"/>
<dbReference type="GO" id="GO:0006935">
    <property type="term" value="P:chemotaxis"/>
    <property type="evidence" value="ECO:0007669"/>
    <property type="project" value="UniProtKB-UniRule"/>
</dbReference>
<dbReference type="Pfam" id="PF00072">
    <property type="entry name" value="Response_reg"/>
    <property type="match status" value="1"/>
</dbReference>
<dbReference type="CDD" id="cd17541">
    <property type="entry name" value="REC_CheB-like"/>
    <property type="match status" value="1"/>
</dbReference>
<evidence type="ECO:0000256" key="1">
    <source>
        <dbReference type="ARBA" id="ARBA00022490"/>
    </source>
</evidence>
<dbReference type="GO" id="GO:0050568">
    <property type="term" value="F:protein-glutamine glutaminase activity"/>
    <property type="evidence" value="ECO:0007669"/>
    <property type="project" value="UniProtKB-UniRule"/>
</dbReference>
<protein>
    <recommendedName>
        <fullName evidence="5">Protein-glutamate methylesterase/protein-glutamine glutaminase</fullName>
        <ecNumber evidence="5">3.1.1.61</ecNumber>
        <ecNumber evidence="5">3.5.1.44</ecNumber>
    </recommendedName>
</protein>
<organism evidence="10 11">
    <name type="scientific">Haloarchaeobius litoreus</name>
    <dbReference type="NCBI Taxonomy" id="755306"/>
    <lineage>
        <taxon>Archaea</taxon>
        <taxon>Methanobacteriati</taxon>
        <taxon>Methanobacteriota</taxon>
        <taxon>Stenosarchaea group</taxon>
        <taxon>Halobacteria</taxon>
        <taxon>Halobacteriales</taxon>
        <taxon>Halorubellaceae</taxon>
        <taxon>Haloarchaeobius</taxon>
    </lineage>
</organism>